<keyword evidence="9" id="KW-0472">Membrane</keyword>
<sequence length="1240" mass="138910">MSDSEEKKSDLSAPINQVEPVMSKPLTLADITSNPVEASVPFSVENPYHPYHWDWKKKYGIVIAYCTLQVYVTLTSTTYVAVEYIVEENFGVDAQVATLGQSLFILGTAVGPAFLGPLSDLGGRKWIYVISIIFYIIFNFGCAWPLNMPMVAIFMFIIGMCGSTALSNVAGTIGDLFCASDEASQPMALFVFSANAGPSIGGIVGEAIAENSKLGYKWIFIINIIIGGAFVVGMCFLPETLPRIVIEERTAMEGRDCPGVIWREFGYFKDTLSWKTPSYKAVYEEKLSQEGDAAVVVEKVNTFNEIKFVALQALKMMVTEPIIIFMGLYNGFAYAILFLYNDGIFDVFVYNNKLSYIAAECTYLNFVVGVAFVILLQPVQTWLFKRDRIRNGGIPRPEARFLLSLVTVWGFPLGLFWFAFTSDGTVNYWSPIVAGFVLALADPLLWLAMLNYIIDSYSAAGLSNSAIAAFCIPSFAIAGALSHAGVAMFQNMSTTWAMATLGFISIGIVALVYIFFFFGPRLRAASKLAKFSQQQQPPQQQYTNPMLPLNPQYPASNWNQQSMSLTQPSDPALHRLGVNRRLSSHMQRLPSISSISASSPLSTSMSPNGSSVNENVLHLGPASPSINNSQYPGLTLGSNNPSPEKSLFKNFWGFNNSDNQLSPTNTSYPPLPPPLPPHVNPANNNNGNPMTFGTRALLESQQQQIIPPLRAEGPVLTSMNANTGNTFNNIRRESVAAVHHHQHGMPYPMLNDNDKSQKVHKPKALKNHLKLPKFNAVSSASDLQPAINDKPKFRRVSSSQSFVSPLSALTTQLNLSYSMCVPEYDYQKSKNPRRALTKNSKPCHNGGYDNEVYDYILYVNDILGTEENKKYLVLDILGQGTFGQVVKCQNLKTQEIVAVKVIKARQECLQQSIAEGNVLEYIDKKVDPKYKKYFIDLKDKFMHKYHLCLVFKLLSSNLYEIIKQNHHHGLCIKLVRNFAAQILEALCALKEIKIIHCDLKPENILLAKLNKPDLKVIDFGSACEEHQLLYSYVQSRFYRSPEVILGVDYSTSVDMWSFGCIVAELFLGLPLLPGTSEYEQLARMVQTFGMPPSWMMVEKKASNYVVKQDNPSYDFFNDKSGGRYSYRLKTLDEFNREFNLHESPAKQYFCDTKLDKIVMNYRLPKKNMPREAVDREMHERSCLVHFLKGVLNISPLERWTPQEALQHPFITEEPWTGHWAPPTARFSSDIRRGGRSLSLV</sequence>
<dbReference type="Gene3D" id="1.20.1250.20">
    <property type="entry name" value="MFS general substrate transporter like domains"/>
    <property type="match status" value="1"/>
</dbReference>
<comment type="subcellular location">
    <subcellularLocation>
        <location evidence="1">Membrane</location>
        <topology evidence="1">Multi-pass membrane protein</topology>
    </subcellularLocation>
</comment>
<keyword evidence="13" id="KW-1185">Reference proteome</keyword>
<dbReference type="PROSITE" id="PS00107">
    <property type="entry name" value="PROTEIN_KINASE_ATP"/>
    <property type="match status" value="1"/>
</dbReference>
<dbReference type="AlphaFoldDB" id="A0A1E3NHZ0"/>
<accession>A0A1E3NHZ0</accession>
<dbReference type="Gene3D" id="3.30.200.20">
    <property type="entry name" value="Phosphorylase Kinase, domain 1"/>
    <property type="match status" value="1"/>
</dbReference>
<dbReference type="Pfam" id="PF07690">
    <property type="entry name" value="MFS_1"/>
    <property type="match status" value="1"/>
</dbReference>
<dbReference type="InterPro" id="IPR011009">
    <property type="entry name" value="Kinase-like_dom_sf"/>
</dbReference>
<feature type="transmembrane region" description="Helical" evidence="9">
    <location>
        <begin position="432"/>
        <end position="454"/>
    </location>
</feature>
<dbReference type="SMART" id="SM00220">
    <property type="entry name" value="S_TKc"/>
    <property type="match status" value="1"/>
</dbReference>
<feature type="transmembrane region" description="Helical" evidence="9">
    <location>
        <begin position="466"/>
        <end position="489"/>
    </location>
</feature>
<evidence type="ECO:0000256" key="4">
    <source>
        <dbReference type="ARBA" id="ARBA00022741"/>
    </source>
</evidence>
<dbReference type="InterPro" id="IPR017441">
    <property type="entry name" value="Protein_kinase_ATP_BS"/>
</dbReference>
<feature type="transmembrane region" description="Helical" evidence="9">
    <location>
        <begin position="215"/>
        <end position="237"/>
    </location>
</feature>
<organism evidence="12 13">
    <name type="scientific">Pichia membranifaciens NRRL Y-2026</name>
    <dbReference type="NCBI Taxonomy" id="763406"/>
    <lineage>
        <taxon>Eukaryota</taxon>
        <taxon>Fungi</taxon>
        <taxon>Dikarya</taxon>
        <taxon>Ascomycota</taxon>
        <taxon>Saccharomycotina</taxon>
        <taxon>Pichiomycetes</taxon>
        <taxon>Pichiales</taxon>
        <taxon>Pichiaceae</taxon>
        <taxon>Pichia</taxon>
    </lineage>
</organism>
<dbReference type="PROSITE" id="PS50011">
    <property type="entry name" value="PROTEIN_KINASE_DOM"/>
    <property type="match status" value="1"/>
</dbReference>
<proteinExistence type="predicted"/>
<dbReference type="SUPFAM" id="SSF56112">
    <property type="entry name" value="Protein kinase-like (PK-like)"/>
    <property type="match status" value="1"/>
</dbReference>
<dbReference type="GO" id="GO:0030447">
    <property type="term" value="P:filamentous growth"/>
    <property type="evidence" value="ECO:0007669"/>
    <property type="project" value="UniProtKB-ARBA"/>
</dbReference>
<evidence type="ECO:0000259" key="10">
    <source>
        <dbReference type="PROSITE" id="PS50011"/>
    </source>
</evidence>
<feature type="domain" description="Major facilitator superfamily (MFS) profile" evidence="11">
    <location>
        <begin position="61"/>
        <end position="522"/>
    </location>
</feature>
<evidence type="ECO:0000313" key="13">
    <source>
        <dbReference type="Proteomes" id="UP000094455"/>
    </source>
</evidence>
<dbReference type="GO" id="GO:0016020">
    <property type="term" value="C:membrane"/>
    <property type="evidence" value="ECO:0007669"/>
    <property type="project" value="UniProtKB-SubCell"/>
</dbReference>
<dbReference type="GO" id="GO:0005634">
    <property type="term" value="C:nucleus"/>
    <property type="evidence" value="ECO:0007669"/>
    <property type="project" value="TreeGrafter"/>
</dbReference>
<dbReference type="CDD" id="cd17323">
    <property type="entry name" value="MFS_Tpo1_MDR_like"/>
    <property type="match status" value="1"/>
</dbReference>
<keyword evidence="9" id="KW-1133">Transmembrane helix</keyword>
<name>A0A1E3NHZ0_9ASCO</name>
<dbReference type="InterPro" id="IPR000719">
    <property type="entry name" value="Prot_kinase_dom"/>
</dbReference>
<dbReference type="GO" id="GO:0005737">
    <property type="term" value="C:cytoplasm"/>
    <property type="evidence" value="ECO:0007669"/>
    <property type="project" value="TreeGrafter"/>
</dbReference>
<dbReference type="Proteomes" id="UP000094455">
    <property type="component" value="Unassembled WGS sequence"/>
</dbReference>
<feature type="transmembrane region" description="Helical" evidence="9">
    <location>
        <begin position="189"/>
        <end position="209"/>
    </location>
</feature>
<feature type="transmembrane region" description="Helical" evidence="9">
    <location>
        <begin position="356"/>
        <end position="379"/>
    </location>
</feature>
<evidence type="ECO:0000256" key="7">
    <source>
        <dbReference type="PROSITE-ProRule" id="PRU10141"/>
    </source>
</evidence>
<feature type="binding site" evidence="7">
    <location>
        <position position="900"/>
    </location>
    <ligand>
        <name>ATP</name>
        <dbReference type="ChEBI" id="CHEBI:30616"/>
    </ligand>
</feature>
<dbReference type="EMBL" id="KV454005">
    <property type="protein sequence ID" value="ODQ44953.1"/>
    <property type="molecule type" value="Genomic_DNA"/>
</dbReference>
<feature type="domain" description="Protein kinase" evidence="10">
    <location>
        <begin position="871"/>
        <end position="1210"/>
    </location>
</feature>
<dbReference type="GeneID" id="30179644"/>
<dbReference type="InterPro" id="IPR036259">
    <property type="entry name" value="MFS_trans_sf"/>
</dbReference>
<dbReference type="OrthoDB" id="3936150at2759"/>
<evidence type="ECO:0000256" key="6">
    <source>
        <dbReference type="ARBA" id="ARBA00022840"/>
    </source>
</evidence>
<feature type="transmembrane region" description="Helical" evidence="9">
    <location>
        <begin position="322"/>
        <end position="340"/>
    </location>
</feature>
<evidence type="ECO:0000259" key="11">
    <source>
        <dbReference type="PROSITE" id="PS50850"/>
    </source>
</evidence>
<reference evidence="12 13" key="1">
    <citation type="journal article" date="2016" name="Proc. Natl. Acad. Sci. U.S.A.">
        <title>Comparative genomics of biotechnologically important yeasts.</title>
        <authorList>
            <person name="Riley R."/>
            <person name="Haridas S."/>
            <person name="Wolfe K.H."/>
            <person name="Lopes M.R."/>
            <person name="Hittinger C.T."/>
            <person name="Goeker M."/>
            <person name="Salamov A.A."/>
            <person name="Wisecaver J.H."/>
            <person name="Long T.M."/>
            <person name="Calvey C.H."/>
            <person name="Aerts A.L."/>
            <person name="Barry K.W."/>
            <person name="Choi C."/>
            <person name="Clum A."/>
            <person name="Coughlan A.Y."/>
            <person name="Deshpande S."/>
            <person name="Douglass A.P."/>
            <person name="Hanson S.J."/>
            <person name="Klenk H.-P."/>
            <person name="LaButti K.M."/>
            <person name="Lapidus A."/>
            <person name="Lindquist E.A."/>
            <person name="Lipzen A.M."/>
            <person name="Meier-Kolthoff J.P."/>
            <person name="Ohm R.A."/>
            <person name="Otillar R.P."/>
            <person name="Pangilinan J.L."/>
            <person name="Peng Y."/>
            <person name="Rokas A."/>
            <person name="Rosa C.A."/>
            <person name="Scheuner C."/>
            <person name="Sibirny A.A."/>
            <person name="Slot J.C."/>
            <person name="Stielow J.B."/>
            <person name="Sun H."/>
            <person name="Kurtzman C.P."/>
            <person name="Blackwell M."/>
            <person name="Grigoriev I.V."/>
            <person name="Jeffries T.W."/>
        </authorList>
    </citation>
    <scope>NUCLEOTIDE SEQUENCE [LARGE SCALE GENOMIC DNA]</scope>
    <source>
        <strain evidence="12 13">NRRL Y-2026</strain>
    </source>
</reference>
<evidence type="ECO:0000256" key="5">
    <source>
        <dbReference type="ARBA" id="ARBA00022777"/>
    </source>
</evidence>
<dbReference type="Gene3D" id="1.10.510.10">
    <property type="entry name" value="Transferase(Phosphotransferase) domain 1"/>
    <property type="match status" value="1"/>
</dbReference>
<evidence type="ECO:0000256" key="3">
    <source>
        <dbReference type="ARBA" id="ARBA00022679"/>
    </source>
</evidence>
<evidence type="ECO:0008006" key="14">
    <source>
        <dbReference type="Google" id="ProtNLM"/>
    </source>
</evidence>
<keyword evidence="6 7" id="KW-0067">ATP-binding</keyword>
<feature type="compositionally biased region" description="Low complexity" evidence="8">
    <location>
        <begin position="593"/>
        <end position="611"/>
    </location>
</feature>
<gene>
    <name evidence="12" type="ORF">PICMEDRAFT_35663</name>
</gene>
<dbReference type="Pfam" id="PF00069">
    <property type="entry name" value="Pkinase"/>
    <property type="match status" value="1"/>
</dbReference>
<dbReference type="PANTHER" id="PTHR24058">
    <property type="entry name" value="DUAL SPECIFICITY PROTEIN KINASE"/>
    <property type="match status" value="1"/>
</dbReference>
<dbReference type="PANTHER" id="PTHR24058:SF17">
    <property type="entry name" value="HOMEODOMAIN INTERACTING PROTEIN KINASE, ISOFORM D"/>
    <property type="match status" value="1"/>
</dbReference>
<feature type="transmembrane region" description="Helical" evidence="9">
    <location>
        <begin position="127"/>
        <end position="146"/>
    </location>
</feature>
<dbReference type="InterPro" id="IPR011701">
    <property type="entry name" value="MFS"/>
</dbReference>
<dbReference type="InterPro" id="IPR008271">
    <property type="entry name" value="Ser/Thr_kinase_AS"/>
</dbReference>
<keyword evidence="3" id="KW-0808">Transferase</keyword>
<evidence type="ECO:0000256" key="2">
    <source>
        <dbReference type="ARBA" id="ARBA00022527"/>
    </source>
</evidence>
<feature type="region of interest" description="Disordered" evidence="8">
    <location>
        <begin position="593"/>
        <end position="613"/>
    </location>
</feature>
<dbReference type="InterPro" id="IPR020846">
    <property type="entry name" value="MFS_dom"/>
</dbReference>
<feature type="transmembrane region" description="Helical" evidence="9">
    <location>
        <begin position="495"/>
        <end position="518"/>
    </location>
</feature>
<keyword evidence="2" id="KW-0723">Serine/threonine-protein kinase</keyword>
<dbReference type="GO" id="GO:0004674">
    <property type="term" value="F:protein serine/threonine kinase activity"/>
    <property type="evidence" value="ECO:0007669"/>
    <property type="project" value="UniProtKB-KW"/>
</dbReference>
<dbReference type="GO" id="GO:0004713">
    <property type="term" value="F:protein tyrosine kinase activity"/>
    <property type="evidence" value="ECO:0007669"/>
    <property type="project" value="TreeGrafter"/>
</dbReference>
<feature type="transmembrane region" description="Helical" evidence="9">
    <location>
        <begin position="94"/>
        <end position="115"/>
    </location>
</feature>
<evidence type="ECO:0000256" key="1">
    <source>
        <dbReference type="ARBA" id="ARBA00004141"/>
    </source>
</evidence>
<feature type="transmembrane region" description="Helical" evidence="9">
    <location>
        <begin position="59"/>
        <end position="82"/>
    </location>
</feature>
<evidence type="ECO:0000313" key="12">
    <source>
        <dbReference type="EMBL" id="ODQ44953.1"/>
    </source>
</evidence>
<dbReference type="GO" id="GO:0022857">
    <property type="term" value="F:transmembrane transporter activity"/>
    <property type="evidence" value="ECO:0007669"/>
    <property type="project" value="InterPro"/>
</dbReference>
<evidence type="ECO:0000256" key="8">
    <source>
        <dbReference type="SAM" id="MobiDB-lite"/>
    </source>
</evidence>
<dbReference type="PROSITE" id="PS50850">
    <property type="entry name" value="MFS"/>
    <property type="match status" value="1"/>
</dbReference>
<feature type="transmembrane region" description="Helical" evidence="9">
    <location>
        <begin position="400"/>
        <end position="420"/>
    </location>
</feature>
<dbReference type="RefSeq" id="XP_019016066.1">
    <property type="nucleotide sequence ID" value="XM_019162957.1"/>
</dbReference>
<dbReference type="PROSITE" id="PS00108">
    <property type="entry name" value="PROTEIN_KINASE_ST"/>
    <property type="match status" value="1"/>
</dbReference>
<keyword evidence="4 7" id="KW-0547">Nucleotide-binding</keyword>
<protein>
    <recommendedName>
        <fullName evidence="14">Protein kinase domain-containing protein</fullName>
    </recommendedName>
</protein>
<dbReference type="InterPro" id="IPR050494">
    <property type="entry name" value="Ser_Thr_dual-spec_kinase"/>
</dbReference>
<keyword evidence="9" id="KW-0812">Transmembrane</keyword>
<keyword evidence="5" id="KW-0418">Kinase</keyword>
<dbReference type="SUPFAM" id="SSF103473">
    <property type="entry name" value="MFS general substrate transporter"/>
    <property type="match status" value="1"/>
</dbReference>
<feature type="transmembrane region" description="Helical" evidence="9">
    <location>
        <begin position="152"/>
        <end position="177"/>
    </location>
</feature>
<dbReference type="STRING" id="763406.A0A1E3NHZ0"/>
<evidence type="ECO:0000256" key="9">
    <source>
        <dbReference type="SAM" id="Phobius"/>
    </source>
</evidence>
<dbReference type="GO" id="GO:0005524">
    <property type="term" value="F:ATP binding"/>
    <property type="evidence" value="ECO:0007669"/>
    <property type="project" value="UniProtKB-UniRule"/>
</dbReference>